<proteinExistence type="predicted"/>
<protein>
    <submittedName>
        <fullName evidence="1">Uncharacterized protein</fullName>
    </submittedName>
</protein>
<sequence length="66" mass="7670">MFPRTGAYIRVDFSSMLILLLLLLYSTLFYVINVLAATTASISDRLEREPGLPLREASYHYRFRRA</sequence>
<gene>
    <name evidence="1" type="primary">Acey_s0005.g2663</name>
    <name evidence="1" type="ORF">Y032_0005g2663</name>
</gene>
<keyword evidence="2" id="KW-1185">Reference proteome</keyword>
<dbReference type="EMBL" id="JARK01001341">
    <property type="protein sequence ID" value="EYC30467.1"/>
    <property type="molecule type" value="Genomic_DNA"/>
</dbReference>
<evidence type="ECO:0000313" key="2">
    <source>
        <dbReference type="Proteomes" id="UP000024635"/>
    </source>
</evidence>
<organism evidence="1 2">
    <name type="scientific">Ancylostoma ceylanicum</name>
    <dbReference type="NCBI Taxonomy" id="53326"/>
    <lineage>
        <taxon>Eukaryota</taxon>
        <taxon>Metazoa</taxon>
        <taxon>Ecdysozoa</taxon>
        <taxon>Nematoda</taxon>
        <taxon>Chromadorea</taxon>
        <taxon>Rhabditida</taxon>
        <taxon>Rhabditina</taxon>
        <taxon>Rhabditomorpha</taxon>
        <taxon>Strongyloidea</taxon>
        <taxon>Ancylostomatidae</taxon>
        <taxon>Ancylostomatinae</taxon>
        <taxon>Ancylostoma</taxon>
    </lineage>
</organism>
<reference evidence="2" key="1">
    <citation type="journal article" date="2015" name="Nat. Genet.">
        <title>The genome and transcriptome of the zoonotic hookworm Ancylostoma ceylanicum identify infection-specific gene families.</title>
        <authorList>
            <person name="Schwarz E.M."/>
            <person name="Hu Y."/>
            <person name="Antoshechkin I."/>
            <person name="Miller M.M."/>
            <person name="Sternberg P.W."/>
            <person name="Aroian R.V."/>
        </authorList>
    </citation>
    <scope>NUCLEOTIDE SEQUENCE</scope>
    <source>
        <strain evidence="2">HY135</strain>
    </source>
</reference>
<comment type="caution">
    <text evidence="1">The sequence shown here is derived from an EMBL/GenBank/DDBJ whole genome shotgun (WGS) entry which is preliminary data.</text>
</comment>
<accession>A0A016VTV9</accession>
<name>A0A016VTV9_9BILA</name>
<dbReference type="AlphaFoldDB" id="A0A016VTV9"/>
<dbReference type="Proteomes" id="UP000024635">
    <property type="component" value="Unassembled WGS sequence"/>
</dbReference>
<evidence type="ECO:0000313" key="1">
    <source>
        <dbReference type="EMBL" id="EYC30467.1"/>
    </source>
</evidence>